<dbReference type="PANTHER" id="PTHR11627">
    <property type="entry name" value="FRUCTOSE-BISPHOSPHATE ALDOLASE"/>
    <property type="match status" value="1"/>
</dbReference>
<evidence type="ECO:0000256" key="3">
    <source>
        <dbReference type="ARBA" id="ARBA00013068"/>
    </source>
</evidence>
<dbReference type="Proteomes" id="UP001172645">
    <property type="component" value="Unassembled WGS sequence"/>
</dbReference>
<evidence type="ECO:0000256" key="2">
    <source>
        <dbReference type="ARBA" id="ARBA00010387"/>
    </source>
</evidence>
<reference evidence="7" key="1">
    <citation type="submission" date="2023-06" db="EMBL/GenBank/DDBJ databases">
        <title>Phylogenetic Diversity of Rhizobium strains.</title>
        <authorList>
            <person name="Moura F.T."/>
            <person name="Helene L.C.F."/>
            <person name="Hungria M."/>
        </authorList>
    </citation>
    <scope>NUCLEOTIDE SEQUENCE</scope>
    <source>
        <strain evidence="7">CCGE526</strain>
    </source>
</reference>
<protein>
    <recommendedName>
        <fullName evidence="3">fructose-bisphosphate aldolase</fullName>
        <ecNumber evidence="3">4.1.2.13</ecNumber>
    </recommendedName>
    <alternativeName>
        <fullName evidence="6">Fructose-bisphosphate aldolase class I</fullName>
    </alternativeName>
</protein>
<dbReference type="EMBL" id="JARFYM010000017">
    <property type="protein sequence ID" value="MDL2401179.1"/>
    <property type="molecule type" value="Genomic_DNA"/>
</dbReference>
<name>A0ABT7K209_9HYPH</name>
<evidence type="ECO:0000313" key="8">
    <source>
        <dbReference type="Proteomes" id="UP001172645"/>
    </source>
</evidence>
<evidence type="ECO:0000256" key="5">
    <source>
        <dbReference type="ARBA" id="ARBA00023239"/>
    </source>
</evidence>
<dbReference type="Gene3D" id="3.20.20.70">
    <property type="entry name" value="Aldolase class I"/>
    <property type="match status" value="1"/>
</dbReference>
<gene>
    <name evidence="7" type="ORF">PY649_19925</name>
</gene>
<dbReference type="SUPFAM" id="SSF51569">
    <property type="entry name" value="Aldolase"/>
    <property type="match status" value="1"/>
</dbReference>
<dbReference type="InterPro" id="IPR000741">
    <property type="entry name" value="FBA_I"/>
</dbReference>
<keyword evidence="5 7" id="KW-0456">Lyase</keyword>
<sequence>MSERLEDIAAKMVADGKGLLAADESTGTIKKRFDTIGLVSTEESRRDYREMLFRSEDAMKKYISGTILYEETLFQKAADGTPLVDIIRAAGAIPGIKVDTGAKPMAGFPAETVTEGLDGLADRLAKYYDAGARFAKWRGVIAVSDKLPTHGSIKANAHALARYAALCQQAKIVPIVEPEVLMDGEPGTHDLARSEEVTRWTLQIVFQELAEARIKLEGMVLKPSMVIDGKKLRKASVELVAEATVRVLKETVPSAVPGIAFLSGGQTPEEATAHLSAINGYDLPWHVTFSYGRALQDASLKAWGGKAENVAAGQRALAHRAEMNYLAAKGSWTKDSEKAA</sequence>
<comment type="similarity">
    <text evidence="2">Belongs to the class I fructose-bisphosphate aldolase family.</text>
</comment>
<comment type="pathway">
    <text evidence="1">Carbohydrate degradation; glycolysis; D-glyceraldehyde 3-phosphate and glycerone phosphate from D-glucose: step 4/4.</text>
</comment>
<keyword evidence="8" id="KW-1185">Reference proteome</keyword>
<proteinExistence type="inferred from homology"/>
<evidence type="ECO:0000256" key="6">
    <source>
        <dbReference type="ARBA" id="ARBA00029799"/>
    </source>
</evidence>
<dbReference type="InterPro" id="IPR013785">
    <property type="entry name" value="Aldolase_TIM"/>
</dbReference>
<evidence type="ECO:0000256" key="1">
    <source>
        <dbReference type="ARBA" id="ARBA00004714"/>
    </source>
</evidence>
<keyword evidence="4" id="KW-0324">Glycolysis</keyword>
<organism evidence="7 8">
    <name type="scientific">Rhizobium mayense</name>
    <dbReference type="NCBI Taxonomy" id="1312184"/>
    <lineage>
        <taxon>Bacteria</taxon>
        <taxon>Pseudomonadati</taxon>
        <taxon>Pseudomonadota</taxon>
        <taxon>Alphaproteobacteria</taxon>
        <taxon>Hyphomicrobiales</taxon>
        <taxon>Rhizobiaceae</taxon>
        <taxon>Rhizobium/Agrobacterium group</taxon>
        <taxon>Rhizobium</taxon>
    </lineage>
</organism>
<dbReference type="EC" id="4.1.2.13" evidence="3"/>
<evidence type="ECO:0000256" key="4">
    <source>
        <dbReference type="ARBA" id="ARBA00023152"/>
    </source>
</evidence>
<accession>A0ABT7K209</accession>
<evidence type="ECO:0000313" key="7">
    <source>
        <dbReference type="EMBL" id="MDL2401179.1"/>
    </source>
</evidence>
<dbReference type="Pfam" id="PF00274">
    <property type="entry name" value="Glycolytic"/>
    <property type="match status" value="1"/>
</dbReference>
<dbReference type="NCBIfam" id="NF033379">
    <property type="entry name" value="FrucBisAld_I"/>
    <property type="match status" value="1"/>
</dbReference>
<dbReference type="RefSeq" id="WP_285870364.1">
    <property type="nucleotide sequence ID" value="NZ_JARFYM010000017.1"/>
</dbReference>
<dbReference type="GO" id="GO:0004332">
    <property type="term" value="F:fructose-bisphosphate aldolase activity"/>
    <property type="evidence" value="ECO:0007669"/>
    <property type="project" value="UniProtKB-EC"/>
</dbReference>
<comment type="caution">
    <text evidence="7">The sequence shown here is derived from an EMBL/GenBank/DDBJ whole genome shotgun (WGS) entry which is preliminary data.</text>
</comment>